<keyword evidence="7 12" id="KW-0798">TonB box</keyword>
<protein>
    <submittedName>
        <fullName evidence="17">TonB-dependent hemoglobin/transferrin/lactoferrin family receptor</fullName>
    </submittedName>
</protein>
<keyword evidence="3 11" id="KW-0813">Transport</keyword>
<feature type="region of interest" description="Disordered" evidence="13">
    <location>
        <begin position="32"/>
        <end position="56"/>
    </location>
</feature>
<evidence type="ECO:0000259" key="16">
    <source>
        <dbReference type="Pfam" id="PF07715"/>
    </source>
</evidence>
<feature type="domain" description="TonB-dependent receptor plug" evidence="16">
    <location>
        <begin position="79"/>
        <end position="183"/>
    </location>
</feature>
<dbReference type="Proteomes" id="UP000241074">
    <property type="component" value="Chromosome"/>
</dbReference>
<evidence type="ECO:0000256" key="9">
    <source>
        <dbReference type="ARBA" id="ARBA00023170"/>
    </source>
</evidence>
<dbReference type="InterPro" id="IPR037066">
    <property type="entry name" value="Plug_dom_sf"/>
</dbReference>
<evidence type="ECO:0000256" key="4">
    <source>
        <dbReference type="ARBA" id="ARBA00022452"/>
    </source>
</evidence>
<feature type="compositionally biased region" description="Low complexity" evidence="13">
    <location>
        <begin position="32"/>
        <end position="41"/>
    </location>
</feature>
<keyword evidence="9 17" id="KW-0675">Receptor</keyword>
<dbReference type="OrthoDB" id="9764669at2"/>
<dbReference type="KEGG" id="xba:C7S18_14580"/>
<dbReference type="AlphaFoldDB" id="A0A2P1PU34"/>
<evidence type="ECO:0000256" key="12">
    <source>
        <dbReference type="RuleBase" id="RU003357"/>
    </source>
</evidence>
<dbReference type="InterPro" id="IPR010949">
    <property type="entry name" value="TonB_Hb/transfer/lactofer_rcpt"/>
</dbReference>
<keyword evidence="6 14" id="KW-0732">Signal</keyword>
<evidence type="ECO:0000256" key="14">
    <source>
        <dbReference type="SAM" id="SignalP"/>
    </source>
</evidence>
<dbReference type="InterPro" id="IPR036942">
    <property type="entry name" value="Beta-barrel_TonB_sf"/>
</dbReference>
<evidence type="ECO:0000256" key="3">
    <source>
        <dbReference type="ARBA" id="ARBA00022448"/>
    </source>
</evidence>
<evidence type="ECO:0000313" key="18">
    <source>
        <dbReference type="Proteomes" id="UP000241074"/>
    </source>
</evidence>
<evidence type="ECO:0000256" key="13">
    <source>
        <dbReference type="SAM" id="MobiDB-lite"/>
    </source>
</evidence>
<dbReference type="GO" id="GO:0015232">
    <property type="term" value="F:heme transmembrane transporter activity"/>
    <property type="evidence" value="ECO:0007669"/>
    <property type="project" value="InterPro"/>
</dbReference>
<feature type="compositionally biased region" description="Basic and acidic residues" evidence="13">
    <location>
        <begin position="238"/>
        <end position="255"/>
    </location>
</feature>
<dbReference type="GO" id="GO:0044718">
    <property type="term" value="P:siderophore transmembrane transport"/>
    <property type="evidence" value="ECO:0007669"/>
    <property type="project" value="TreeGrafter"/>
</dbReference>
<feature type="domain" description="TonB-dependent receptor-like beta-barrel" evidence="15">
    <location>
        <begin position="305"/>
        <end position="732"/>
    </location>
</feature>
<dbReference type="PANTHER" id="PTHR30069">
    <property type="entry name" value="TONB-DEPENDENT OUTER MEMBRANE RECEPTOR"/>
    <property type="match status" value="1"/>
</dbReference>
<dbReference type="EMBL" id="CP027860">
    <property type="protein sequence ID" value="AVP98340.1"/>
    <property type="molecule type" value="Genomic_DNA"/>
</dbReference>
<evidence type="ECO:0000256" key="11">
    <source>
        <dbReference type="PROSITE-ProRule" id="PRU01360"/>
    </source>
</evidence>
<dbReference type="InterPro" id="IPR039426">
    <property type="entry name" value="TonB-dep_rcpt-like"/>
</dbReference>
<dbReference type="NCBIfam" id="TIGR01785">
    <property type="entry name" value="TonB-hemin"/>
    <property type="match status" value="1"/>
</dbReference>
<evidence type="ECO:0000259" key="15">
    <source>
        <dbReference type="Pfam" id="PF00593"/>
    </source>
</evidence>
<evidence type="ECO:0000313" key="17">
    <source>
        <dbReference type="EMBL" id="AVP98340.1"/>
    </source>
</evidence>
<feature type="region of interest" description="Disordered" evidence="13">
    <location>
        <begin position="237"/>
        <end position="264"/>
    </location>
</feature>
<evidence type="ECO:0000256" key="10">
    <source>
        <dbReference type="ARBA" id="ARBA00023237"/>
    </source>
</evidence>
<dbReference type="GO" id="GO:0015344">
    <property type="term" value="F:siderophore uptake transmembrane transporter activity"/>
    <property type="evidence" value="ECO:0007669"/>
    <property type="project" value="TreeGrafter"/>
</dbReference>
<accession>A0A2P1PU34</accession>
<gene>
    <name evidence="17" type="ORF">C7S18_14580</name>
</gene>
<proteinExistence type="inferred from homology"/>
<feature type="chain" id="PRO_5015198050" evidence="14">
    <location>
        <begin position="26"/>
        <end position="771"/>
    </location>
</feature>
<dbReference type="PANTHER" id="PTHR30069:SF29">
    <property type="entry name" value="HEMOGLOBIN AND HEMOGLOBIN-HAPTOGLOBIN-BINDING PROTEIN 1-RELATED"/>
    <property type="match status" value="1"/>
</dbReference>
<keyword evidence="10 11" id="KW-0998">Cell outer membrane</keyword>
<dbReference type="InterPro" id="IPR000531">
    <property type="entry name" value="Beta-barrel_TonB"/>
</dbReference>
<dbReference type="InterPro" id="IPR011276">
    <property type="entry name" value="TonB_haem/Hb_rcpt"/>
</dbReference>
<keyword evidence="18" id="KW-1185">Reference proteome</keyword>
<keyword evidence="4 11" id="KW-1134">Transmembrane beta strand</keyword>
<feature type="signal peptide" evidence="14">
    <location>
        <begin position="1"/>
        <end position="25"/>
    </location>
</feature>
<name>A0A2P1PU34_9GAMM</name>
<reference evidence="17 18" key="1">
    <citation type="submission" date="2018-03" db="EMBL/GenBank/DDBJ databases">
        <title>Ahniella affigens gen. nov., sp. nov., a gammaproteobacterium isolated from sandy soil near a stream.</title>
        <authorList>
            <person name="Ko Y."/>
            <person name="Kim J.-H."/>
        </authorList>
    </citation>
    <scope>NUCLEOTIDE SEQUENCE [LARGE SCALE GENOMIC DNA]</scope>
    <source>
        <strain evidence="17 18">D13</strain>
    </source>
</reference>
<dbReference type="Pfam" id="PF07715">
    <property type="entry name" value="Plug"/>
    <property type="match status" value="1"/>
</dbReference>
<keyword evidence="5 11" id="KW-0812">Transmembrane</keyword>
<dbReference type="Gene3D" id="2.40.170.20">
    <property type="entry name" value="TonB-dependent receptor, beta-barrel domain"/>
    <property type="match status" value="1"/>
</dbReference>
<evidence type="ECO:0000256" key="6">
    <source>
        <dbReference type="ARBA" id="ARBA00022729"/>
    </source>
</evidence>
<evidence type="ECO:0000256" key="8">
    <source>
        <dbReference type="ARBA" id="ARBA00023136"/>
    </source>
</evidence>
<comment type="subcellular location">
    <subcellularLocation>
        <location evidence="1 11">Cell outer membrane</location>
        <topology evidence="1 11">Multi-pass membrane protein</topology>
    </subcellularLocation>
</comment>
<comment type="similarity">
    <text evidence="2">Belongs to the TonB-dependent receptor family. Hemoglobin/haptoglobin binding protein subfamily.</text>
</comment>
<dbReference type="Pfam" id="PF00593">
    <property type="entry name" value="TonB_dep_Rec_b-barrel"/>
    <property type="match status" value="1"/>
</dbReference>
<dbReference type="NCBIfam" id="TIGR01786">
    <property type="entry name" value="TonB-hemlactrns"/>
    <property type="match status" value="1"/>
</dbReference>
<keyword evidence="8 11" id="KW-0472">Membrane</keyword>
<dbReference type="GO" id="GO:0009279">
    <property type="term" value="C:cell outer membrane"/>
    <property type="evidence" value="ECO:0007669"/>
    <property type="project" value="UniProtKB-SubCell"/>
</dbReference>
<dbReference type="RefSeq" id="WP_106892260.1">
    <property type="nucleotide sequence ID" value="NZ_CP027860.1"/>
</dbReference>
<evidence type="ECO:0000256" key="7">
    <source>
        <dbReference type="ARBA" id="ARBA00023077"/>
    </source>
</evidence>
<dbReference type="SUPFAM" id="SSF56935">
    <property type="entry name" value="Porins"/>
    <property type="match status" value="1"/>
</dbReference>
<reference evidence="17 18" key="2">
    <citation type="submission" date="2018-03" db="EMBL/GenBank/DDBJ databases">
        <authorList>
            <person name="Keele B.F."/>
        </authorList>
    </citation>
    <scope>NUCLEOTIDE SEQUENCE [LARGE SCALE GENOMIC DNA]</scope>
    <source>
        <strain evidence="17 18">D13</strain>
    </source>
</reference>
<dbReference type="Gene3D" id="2.170.130.10">
    <property type="entry name" value="TonB-dependent receptor, plug domain"/>
    <property type="match status" value="1"/>
</dbReference>
<evidence type="ECO:0000256" key="5">
    <source>
        <dbReference type="ARBA" id="ARBA00022692"/>
    </source>
</evidence>
<evidence type="ECO:0000256" key="2">
    <source>
        <dbReference type="ARBA" id="ARBA00008143"/>
    </source>
</evidence>
<evidence type="ECO:0000256" key="1">
    <source>
        <dbReference type="ARBA" id="ARBA00004571"/>
    </source>
</evidence>
<dbReference type="InterPro" id="IPR012910">
    <property type="entry name" value="Plug_dom"/>
</dbReference>
<dbReference type="PROSITE" id="PS52016">
    <property type="entry name" value="TONB_DEPENDENT_REC_3"/>
    <property type="match status" value="1"/>
</dbReference>
<dbReference type="CDD" id="cd01347">
    <property type="entry name" value="ligand_gated_channel"/>
    <property type="match status" value="1"/>
</dbReference>
<organism evidence="17 18">
    <name type="scientific">Ahniella affigens</name>
    <dbReference type="NCBI Taxonomy" id="2021234"/>
    <lineage>
        <taxon>Bacteria</taxon>
        <taxon>Pseudomonadati</taxon>
        <taxon>Pseudomonadota</taxon>
        <taxon>Gammaproteobacteria</taxon>
        <taxon>Lysobacterales</taxon>
        <taxon>Rhodanobacteraceae</taxon>
        <taxon>Ahniella</taxon>
    </lineage>
</organism>
<sequence>MQRYKTSPLVLAISLAFWPVASALAQDGAPAATSEATASTSQPTDRSDKPTAAPNARVLDPVTVVGSLSAASSSERADSAVAIDAVDLSRRQARDLKDALRYVPGVSVSQGSGRFGIGDVRIRGLGGNRVRQQVDGVELSDSFAIGSFSSAGRDFIDPSLLKRIELYRGSASALYGSDAIGGVVTYTTLDPEDLLSDQATRAAARTYASSDDDSYGGNAWWAGQSGDWSMLAQINRQEGGERENQGEVDTADRTRTAPNSQDQERQGVLAKLIYQANAQHRLSLIVDRVDLQTDTEVLSQQGPQTVFGQTVLTQDMDAEDRQWRERVSMEWTALPGALLEESLLRAYYQDSRTEQETFETRGTVIAGNVVSPTRRERLFQFDQRTLGLDWLGKRTIETAGADHQVTLGASLQEGRIAGLRDGRSINLTTGAISSTIFPDVFPVRDFPKSDTREWAVFVQDQIAFAEGRLQLTPGVRFDHFSLTPKPDAIFAADNPGITPVALNHAQWSPRLGALWQFSDEWSSYVQVAAGFRAPPYNDVNFGFTNVQSGYTAIPNPDLKPESSLGIEVGLKWIGDDASITFSVFDNQYDDFIESLRSLGVDSNTGLLVFQSQNIDEVRIRGAEIQGRWYLDALGADGWAVLASAAFAHGDDLTDDVPLNSVDPLRGVIGLHYDQGGMQFELVSNLAARKKRLAAIDSQGSAAFATPGYATLDAYASIPIGSAFSIDVAATNITDRQYWDWADLPALAASSTVLDRFTRPGRGYRISLNYTF</sequence>